<dbReference type="InterPro" id="IPR013830">
    <property type="entry name" value="SGNH_hydro"/>
</dbReference>
<dbReference type="GO" id="GO:0004622">
    <property type="term" value="F:phosphatidylcholine lysophospholipase activity"/>
    <property type="evidence" value="ECO:0007669"/>
    <property type="project" value="TreeGrafter"/>
</dbReference>
<evidence type="ECO:0000259" key="2">
    <source>
        <dbReference type="Pfam" id="PF13472"/>
    </source>
</evidence>
<protein>
    <recommendedName>
        <fullName evidence="2">SGNH hydrolase-type esterase domain-containing protein</fullName>
    </recommendedName>
</protein>
<name>D2QLM7_SPILD</name>
<keyword evidence="1" id="KW-0472">Membrane</keyword>
<dbReference type="STRING" id="504472.Slin_4335"/>
<dbReference type="Gene3D" id="3.40.50.1110">
    <property type="entry name" value="SGNH hydrolase"/>
    <property type="match status" value="1"/>
</dbReference>
<accession>D2QLM7</accession>
<dbReference type="SUPFAM" id="SSF52266">
    <property type="entry name" value="SGNH hydrolase"/>
    <property type="match status" value="1"/>
</dbReference>
<dbReference type="InterPro" id="IPR036514">
    <property type="entry name" value="SGNH_hydro_sf"/>
</dbReference>
<dbReference type="HOGENOM" id="CLU_051989_4_0_10"/>
<feature type="transmembrane region" description="Helical" evidence="1">
    <location>
        <begin position="7"/>
        <end position="25"/>
    </location>
</feature>
<keyword evidence="1" id="KW-0812">Transmembrane</keyword>
<dbReference type="KEGG" id="sli:Slin_4335"/>
<sequence length="230" mass="26108">MHQPHKSIIMKISLVVCLLFVGTWITKKGHFSATDTPFEAEIKAFETQDQQSPPPQNAIVFTGSSSIRHWENLSTYFPGKPIIQRGFGGSELSHVLLYADRIITPYHPKQVVIYAGENDIAMGKQTGRQTFDRLVALFTHVRQKLPDATFTFISIKPSPSRRQYFAENDTANQLIKDYLATQANTQFVDIRPIMLSKNGQPEPILFKSDSLHMLPAGYERWGRVLSPYLK</sequence>
<keyword evidence="1" id="KW-1133">Transmembrane helix</keyword>
<proteinExistence type="predicted"/>
<dbReference type="EMBL" id="CP001769">
    <property type="protein sequence ID" value="ADB40317.1"/>
    <property type="molecule type" value="Genomic_DNA"/>
</dbReference>
<feature type="domain" description="SGNH hydrolase-type esterase" evidence="2">
    <location>
        <begin position="70"/>
        <end position="220"/>
    </location>
</feature>
<gene>
    <name evidence="3" type="ordered locus">Slin_4335</name>
</gene>
<dbReference type="Pfam" id="PF13472">
    <property type="entry name" value="Lipase_GDSL_2"/>
    <property type="match status" value="1"/>
</dbReference>
<organism evidence="3 4">
    <name type="scientific">Spirosoma linguale (strain ATCC 33905 / DSM 74 / LMG 10896 / Claus 1)</name>
    <dbReference type="NCBI Taxonomy" id="504472"/>
    <lineage>
        <taxon>Bacteria</taxon>
        <taxon>Pseudomonadati</taxon>
        <taxon>Bacteroidota</taxon>
        <taxon>Cytophagia</taxon>
        <taxon>Cytophagales</taxon>
        <taxon>Cytophagaceae</taxon>
        <taxon>Spirosoma</taxon>
    </lineage>
</organism>
<dbReference type="eggNOG" id="COG2755">
    <property type="taxonomic scope" value="Bacteria"/>
</dbReference>
<evidence type="ECO:0000313" key="3">
    <source>
        <dbReference type="EMBL" id="ADB40317.1"/>
    </source>
</evidence>
<keyword evidence="4" id="KW-1185">Reference proteome</keyword>
<evidence type="ECO:0000256" key="1">
    <source>
        <dbReference type="SAM" id="Phobius"/>
    </source>
</evidence>
<reference evidence="3 4" key="1">
    <citation type="journal article" date="2010" name="Stand. Genomic Sci.">
        <title>Complete genome sequence of Spirosoma linguale type strain (1).</title>
        <authorList>
            <person name="Lail K."/>
            <person name="Sikorski J."/>
            <person name="Saunders E."/>
            <person name="Lapidus A."/>
            <person name="Glavina Del Rio T."/>
            <person name="Copeland A."/>
            <person name="Tice H."/>
            <person name="Cheng J.-F."/>
            <person name="Lucas S."/>
            <person name="Nolan M."/>
            <person name="Bruce D."/>
            <person name="Goodwin L."/>
            <person name="Pitluck S."/>
            <person name="Ivanova N."/>
            <person name="Mavromatis K."/>
            <person name="Ovchinnikova G."/>
            <person name="Pati A."/>
            <person name="Chen A."/>
            <person name="Palaniappan K."/>
            <person name="Land M."/>
            <person name="Hauser L."/>
            <person name="Chang Y.-J."/>
            <person name="Jeffries C.D."/>
            <person name="Chain P."/>
            <person name="Brettin T."/>
            <person name="Detter J.C."/>
            <person name="Schuetze A."/>
            <person name="Rohde M."/>
            <person name="Tindall B.J."/>
            <person name="Goeker M."/>
            <person name="Bristow J."/>
            <person name="Eisen J.A."/>
            <person name="Markowitz V."/>
            <person name="Hugenholtz P."/>
            <person name="Kyrpides N.C."/>
            <person name="Klenk H.-P."/>
            <person name="Chen F."/>
        </authorList>
    </citation>
    <scope>NUCLEOTIDE SEQUENCE [LARGE SCALE GENOMIC DNA]</scope>
    <source>
        <strain evidence="4">ATCC 33905 / DSM 74 / LMG 10896 / Claus 1</strain>
    </source>
</reference>
<evidence type="ECO:0000313" key="4">
    <source>
        <dbReference type="Proteomes" id="UP000002028"/>
    </source>
</evidence>
<dbReference type="PANTHER" id="PTHR30383:SF5">
    <property type="entry name" value="SGNH HYDROLASE-TYPE ESTERASE DOMAIN-CONTAINING PROTEIN"/>
    <property type="match status" value="1"/>
</dbReference>
<dbReference type="Proteomes" id="UP000002028">
    <property type="component" value="Chromosome"/>
</dbReference>
<dbReference type="AlphaFoldDB" id="D2QLM7"/>
<dbReference type="InterPro" id="IPR051532">
    <property type="entry name" value="Ester_Hydrolysis_Enzymes"/>
</dbReference>
<dbReference type="PANTHER" id="PTHR30383">
    <property type="entry name" value="THIOESTERASE 1/PROTEASE 1/LYSOPHOSPHOLIPASE L1"/>
    <property type="match status" value="1"/>
</dbReference>